<dbReference type="InterPro" id="IPR031167">
    <property type="entry name" value="G_OBG"/>
</dbReference>
<evidence type="ECO:0000313" key="10">
    <source>
        <dbReference type="Proteomes" id="UP000176650"/>
    </source>
</evidence>
<evidence type="ECO:0000256" key="2">
    <source>
        <dbReference type="ARBA" id="ARBA00022723"/>
    </source>
</evidence>
<dbReference type="HAMAP" id="MF_00944">
    <property type="entry name" value="YchF_OLA1_ATPase"/>
    <property type="match status" value="1"/>
</dbReference>
<dbReference type="InterPro" id="IPR027417">
    <property type="entry name" value="P-loop_NTPase"/>
</dbReference>
<dbReference type="GO" id="GO:0005525">
    <property type="term" value="F:GTP binding"/>
    <property type="evidence" value="ECO:0007669"/>
    <property type="project" value="InterPro"/>
</dbReference>
<dbReference type="STRING" id="1797298.A2988_03800"/>
<dbReference type="GO" id="GO:0005524">
    <property type="term" value="F:ATP binding"/>
    <property type="evidence" value="ECO:0007669"/>
    <property type="project" value="UniProtKB-UniRule"/>
</dbReference>
<dbReference type="GO" id="GO:0043023">
    <property type="term" value="F:ribosomal large subunit binding"/>
    <property type="evidence" value="ECO:0007669"/>
    <property type="project" value="UniProtKB-UniRule"/>
</dbReference>
<name>A0A1F5BVG2_9BACT</name>
<reference evidence="9 10" key="1">
    <citation type="journal article" date="2016" name="Nat. Commun.">
        <title>Thousands of microbial genomes shed light on interconnected biogeochemical processes in an aquifer system.</title>
        <authorList>
            <person name="Anantharaman K."/>
            <person name="Brown C.T."/>
            <person name="Hug L.A."/>
            <person name="Sharon I."/>
            <person name="Castelle C.J."/>
            <person name="Probst A.J."/>
            <person name="Thomas B.C."/>
            <person name="Singh A."/>
            <person name="Wilkins M.J."/>
            <person name="Karaoz U."/>
            <person name="Brodie E.L."/>
            <person name="Williams K.H."/>
            <person name="Hubbard S.S."/>
            <person name="Banfield J.F."/>
        </authorList>
    </citation>
    <scope>NUCLEOTIDE SEQUENCE [LARGE SCALE GENOMIC DNA]</scope>
</reference>
<dbReference type="FunFam" id="3.10.20.30:FF:000001">
    <property type="entry name" value="Ribosome-binding ATPase YchF"/>
    <property type="match status" value="1"/>
</dbReference>
<dbReference type="Gene3D" id="3.10.20.30">
    <property type="match status" value="1"/>
</dbReference>
<accession>A0A1F5BVG2</accession>
<keyword evidence="4 6" id="KW-0067">ATP-binding</keyword>
<dbReference type="Pfam" id="PF06071">
    <property type="entry name" value="YchF-GTPase_C"/>
    <property type="match status" value="1"/>
</dbReference>
<evidence type="ECO:0000256" key="6">
    <source>
        <dbReference type="HAMAP-Rule" id="MF_00944"/>
    </source>
</evidence>
<dbReference type="InterPro" id="IPR023192">
    <property type="entry name" value="TGS-like_dom_sf"/>
</dbReference>
<comment type="similarity">
    <text evidence="6">Belongs to the TRAFAC class OBG-HflX-like GTPase superfamily. OBG GTPase family. YchF/OLA1 subfamily.</text>
</comment>
<dbReference type="GO" id="GO:0005737">
    <property type="term" value="C:cytoplasm"/>
    <property type="evidence" value="ECO:0007669"/>
    <property type="project" value="TreeGrafter"/>
</dbReference>
<dbReference type="EMBL" id="MEYS01000001">
    <property type="protein sequence ID" value="OGD34600.1"/>
    <property type="molecule type" value="Genomic_DNA"/>
</dbReference>
<protein>
    <recommendedName>
        <fullName evidence="6">Ribosome-binding ATPase YchF</fullName>
    </recommendedName>
</protein>
<evidence type="ECO:0000256" key="4">
    <source>
        <dbReference type="ARBA" id="ARBA00022840"/>
    </source>
</evidence>
<dbReference type="InterPro" id="IPR012676">
    <property type="entry name" value="TGS-like"/>
</dbReference>
<evidence type="ECO:0000256" key="3">
    <source>
        <dbReference type="ARBA" id="ARBA00022741"/>
    </source>
</evidence>
<keyword evidence="5" id="KW-0460">Magnesium</keyword>
<comment type="function">
    <text evidence="6">ATPase that binds to both the 70S ribosome and the 50S ribosomal subunit in a nucleotide-independent manner.</text>
</comment>
<keyword evidence="2" id="KW-0479">Metal-binding</keyword>
<dbReference type="PROSITE" id="PS51710">
    <property type="entry name" value="G_OBG"/>
    <property type="match status" value="1"/>
</dbReference>
<dbReference type="PIRSF" id="PIRSF006641">
    <property type="entry name" value="CHP00092"/>
    <property type="match status" value="1"/>
</dbReference>
<dbReference type="InterPro" id="IPR004396">
    <property type="entry name" value="ATPase_YchF/OLA1"/>
</dbReference>
<feature type="domain" description="OBG-type G" evidence="7">
    <location>
        <begin position="3"/>
        <end position="208"/>
    </location>
</feature>
<dbReference type="InterPro" id="IPR004095">
    <property type="entry name" value="TGS"/>
</dbReference>
<sequence length="370" mass="40759">MSFSIGIVGLPNVGKSTLFKALTKKPVDIQNYPFCTIDPNVGVVTVPDPRLEKLSAFSHSKKTVPTTIEFTDIAGLVKGASQGEGLGNQFLSHIRETKAIAQVVRIFEDDNIIHVEKRIDPLGDIEIINLELIFADLGTVNKRLDKVAGEAKSGRKEALAQKAALEKVKSALEGGALANTVSFTDVELPLMKELNLITAKPILYVLNKKMGGKNLDELPPAGGDERYQKLTDYFTKNRSVFVVLDAGIELEMNDLADADRTEYKKEFGLGAESGLDRLIEKSYELLGLETYLTTGEDESRAWTVKKATKAPQAAAEIHTDFEKKFIRAEVINWQDLLDAGSYAAAREKGLLRIEGKEYVVKDGDVIEFRI</sequence>
<evidence type="ECO:0000259" key="7">
    <source>
        <dbReference type="PROSITE" id="PS51710"/>
    </source>
</evidence>
<dbReference type="Proteomes" id="UP000176650">
    <property type="component" value="Unassembled WGS sequence"/>
</dbReference>
<dbReference type="GO" id="GO:0046872">
    <property type="term" value="F:metal ion binding"/>
    <property type="evidence" value="ECO:0007669"/>
    <property type="project" value="UniProtKB-KW"/>
</dbReference>
<dbReference type="Gene3D" id="1.10.150.300">
    <property type="entry name" value="TGS-like domain"/>
    <property type="match status" value="1"/>
</dbReference>
<evidence type="ECO:0000259" key="8">
    <source>
        <dbReference type="PROSITE" id="PS51880"/>
    </source>
</evidence>
<comment type="cofactor">
    <cofactor evidence="1">
        <name>Mg(2+)</name>
        <dbReference type="ChEBI" id="CHEBI:18420"/>
    </cofactor>
</comment>
<dbReference type="PRINTS" id="PR00326">
    <property type="entry name" value="GTP1OBG"/>
</dbReference>
<dbReference type="PROSITE" id="PS51880">
    <property type="entry name" value="TGS"/>
    <property type="match status" value="1"/>
</dbReference>
<feature type="binding site" evidence="6">
    <location>
        <begin position="12"/>
        <end position="17"/>
    </location>
    <ligand>
        <name>ATP</name>
        <dbReference type="ChEBI" id="CHEBI:30616"/>
    </ligand>
</feature>
<dbReference type="CDD" id="cd04867">
    <property type="entry name" value="TGS_YchF_OLA1"/>
    <property type="match status" value="1"/>
</dbReference>
<feature type="domain" description="TGS" evidence="8">
    <location>
        <begin position="287"/>
        <end position="370"/>
    </location>
</feature>
<proteinExistence type="inferred from homology"/>
<organism evidence="9 10">
    <name type="scientific">Candidatus Azambacteria bacterium RIFCSPLOWO2_01_FULL_46_25</name>
    <dbReference type="NCBI Taxonomy" id="1797298"/>
    <lineage>
        <taxon>Bacteria</taxon>
        <taxon>Candidatus Azamiibacteriota</taxon>
    </lineage>
</organism>
<evidence type="ECO:0000256" key="1">
    <source>
        <dbReference type="ARBA" id="ARBA00001946"/>
    </source>
</evidence>
<comment type="caution">
    <text evidence="9">The sequence shown here is derived from an EMBL/GenBank/DDBJ whole genome shotgun (WGS) entry which is preliminary data.</text>
</comment>
<dbReference type="NCBIfam" id="TIGR00092">
    <property type="entry name" value="redox-regulated ATPase YchF"/>
    <property type="match status" value="1"/>
</dbReference>
<dbReference type="InterPro" id="IPR006073">
    <property type="entry name" value="GTP-bd"/>
</dbReference>
<dbReference type="AlphaFoldDB" id="A0A1F5BVG2"/>
<keyword evidence="3 6" id="KW-0547">Nucleotide-binding</keyword>
<dbReference type="InterPro" id="IPR013029">
    <property type="entry name" value="YchF_C"/>
</dbReference>
<dbReference type="CDD" id="cd01900">
    <property type="entry name" value="YchF"/>
    <property type="match status" value="1"/>
</dbReference>
<dbReference type="PANTHER" id="PTHR23305:SF18">
    <property type="entry name" value="OBG-TYPE G DOMAIN-CONTAINING PROTEIN"/>
    <property type="match status" value="1"/>
</dbReference>
<dbReference type="FunFam" id="1.10.150.300:FF:000004">
    <property type="entry name" value="Ribosome-binding ATPase YchF"/>
    <property type="match status" value="1"/>
</dbReference>
<evidence type="ECO:0000313" key="9">
    <source>
        <dbReference type="EMBL" id="OGD34600.1"/>
    </source>
</evidence>
<gene>
    <name evidence="6" type="primary">ychF</name>
    <name evidence="9" type="ORF">A2988_03800</name>
</gene>
<dbReference type="InterPro" id="IPR012675">
    <property type="entry name" value="Beta-grasp_dom_sf"/>
</dbReference>
<dbReference type="SUPFAM" id="SSF52540">
    <property type="entry name" value="P-loop containing nucleoside triphosphate hydrolases"/>
    <property type="match status" value="1"/>
</dbReference>
<dbReference type="PANTHER" id="PTHR23305">
    <property type="entry name" value="OBG GTPASE FAMILY"/>
    <property type="match status" value="1"/>
</dbReference>
<dbReference type="InterPro" id="IPR041706">
    <property type="entry name" value="YchF_N"/>
</dbReference>
<dbReference type="SUPFAM" id="SSF81271">
    <property type="entry name" value="TGS-like"/>
    <property type="match status" value="1"/>
</dbReference>
<dbReference type="Gene3D" id="3.40.50.300">
    <property type="entry name" value="P-loop containing nucleotide triphosphate hydrolases"/>
    <property type="match status" value="1"/>
</dbReference>
<dbReference type="Pfam" id="PF01926">
    <property type="entry name" value="MMR_HSR1"/>
    <property type="match status" value="1"/>
</dbReference>
<dbReference type="GO" id="GO:0016887">
    <property type="term" value="F:ATP hydrolysis activity"/>
    <property type="evidence" value="ECO:0007669"/>
    <property type="project" value="UniProtKB-UniRule"/>
</dbReference>
<evidence type="ECO:0000256" key="5">
    <source>
        <dbReference type="ARBA" id="ARBA00022842"/>
    </source>
</evidence>